<dbReference type="NCBIfam" id="TIGR00377">
    <property type="entry name" value="ant_ant_sig"/>
    <property type="match status" value="1"/>
</dbReference>
<evidence type="ECO:0000313" key="5">
    <source>
        <dbReference type="Proteomes" id="UP001165283"/>
    </source>
</evidence>
<dbReference type="SUPFAM" id="SSF52091">
    <property type="entry name" value="SpoIIaa-like"/>
    <property type="match status" value="1"/>
</dbReference>
<gene>
    <name evidence="4" type="ORF">KDL28_12045</name>
</gene>
<dbReference type="PANTHER" id="PTHR33495:SF2">
    <property type="entry name" value="ANTI-SIGMA FACTOR ANTAGONIST TM_1081-RELATED"/>
    <property type="match status" value="1"/>
</dbReference>
<dbReference type="EMBL" id="JAGSOV010000024">
    <property type="protein sequence ID" value="MCO1655784.1"/>
    <property type="molecule type" value="Genomic_DNA"/>
</dbReference>
<dbReference type="InterPro" id="IPR036513">
    <property type="entry name" value="STAS_dom_sf"/>
</dbReference>
<dbReference type="CDD" id="cd07043">
    <property type="entry name" value="STAS_anti-anti-sigma_factors"/>
    <property type="match status" value="1"/>
</dbReference>
<evidence type="ECO:0000256" key="1">
    <source>
        <dbReference type="ARBA" id="ARBA00009013"/>
    </source>
</evidence>
<name>A0ABT0ZYQ9_9PSEU</name>
<dbReference type="InterPro" id="IPR003658">
    <property type="entry name" value="Anti-sigma_ant"/>
</dbReference>
<organism evidence="4 5">
    <name type="scientific">Pseudonocardia humida</name>
    <dbReference type="NCBI Taxonomy" id="2800819"/>
    <lineage>
        <taxon>Bacteria</taxon>
        <taxon>Bacillati</taxon>
        <taxon>Actinomycetota</taxon>
        <taxon>Actinomycetes</taxon>
        <taxon>Pseudonocardiales</taxon>
        <taxon>Pseudonocardiaceae</taxon>
        <taxon>Pseudonocardia</taxon>
    </lineage>
</organism>
<dbReference type="PROSITE" id="PS50801">
    <property type="entry name" value="STAS"/>
    <property type="match status" value="1"/>
</dbReference>
<evidence type="ECO:0000259" key="3">
    <source>
        <dbReference type="PROSITE" id="PS50801"/>
    </source>
</evidence>
<dbReference type="PANTHER" id="PTHR33495">
    <property type="entry name" value="ANTI-SIGMA FACTOR ANTAGONIST TM_1081-RELATED-RELATED"/>
    <property type="match status" value="1"/>
</dbReference>
<sequence>MSGHDDEQRFGLTTTSRGPAVVVGVSGELDLHSAPRLMDVVDEAMRDQRTDLVVIDLSAVDFLGSSGLGVLANLATRATVPTSHRQDGTAPPAALRVVAPPDHRPVTRPWAAMSLQQILPLYPTVDDAVEGGLEP</sequence>
<keyword evidence="5" id="KW-1185">Reference proteome</keyword>
<accession>A0ABT0ZYQ9</accession>
<proteinExistence type="inferred from homology"/>
<evidence type="ECO:0000256" key="2">
    <source>
        <dbReference type="RuleBase" id="RU003749"/>
    </source>
</evidence>
<feature type="domain" description="STAS" evidence="3">
    <location>
        <begin position="21"/>
        <end position="132"/>
    </location>
</feature>
<dbReference type="Pfam" id="PF01740">
    <property type="entry name" value="STAS"/>
    <property type="match status" value="1"/>
</dbReference>
<dbReference type="Proteomes" id="UP001165283">
    <property type="component" value="Unassembled WGS sequence"/>
</dbReference>
<comment type="caution">
    <text evidence="4">The sequence shown here is derived from an EMBL/GenBank/DDBJ whole genome shotgun (WGS) entry which is preliminary data.</text>
</comment>
<comment type="similarity">
    <text evidence="1 2">Belongs to the anti-sigma-factor antagonist family.</text>
</comment>
<dbReference type="InterPro" id="IPR002645">
    <property type="entry name" value="STAS_dom"/>
</dbReference>
<evidence type="ECO:0000313" key="4">
    <source>
        <dbReference type="EMBL" id="MCO1655784.1"/>
    </source>
</evidence>
<protein>
    <recommendedName>
        <fullName evidence="2">Anti-sigma factor antagonist</fullName>
    </recommendedName>
</protein>
<reference evidence="4" key="1">
    <citation type="submission" date="2021-04" db="EMBL/GenBank/DDBJ databases">
        <title>Pseudonocardia sp. nov., isolated from sandy soil of mangrove forest.</title>
        <authorList>
            <person name="Zan Z."/>
            <person name="Huang R."/>
            <person name="Liu W."/>
        </authorList>
    </citation>
    <scope>NUCLEOTIDE SEQUENCE</scope>
    <source>
        <strain evidence="4">S2-4</strain>
    </source>
</reference>
<dbReference type="Gene3D" id="3.30.750.24">
    <property type="entry name" value="STAS domain"/>
    <property type="match status" value="1"/>
</dbReference>
<dbReference type="RefSeq" id="WP_252437894.1">
    <property type="nucleotide sequence ID" value="NZ_JAGSOV010000024.1"/>
</dbReference>